<organism evidence="3 4">
    <name type="scientific">Bacteriovorax stolpii</name>
    <name type="common">Bdellovibrio stolpii</name>
    <dbReference type="NCBI Taxonomy" id="960"/>
    <lineage>
        <taxon>Bacteria</taxon>
        <taxon>Pseudomonadati</taxon>
        <taxon>Bdellovibrionota</taxon>
        <taxon>Bacteriovoracia</taxon>
        <taxon>Bacteriovoracales</taxon>
        <taxon>Bacteriovoracaceae</taxon>
        <taxon>Bacteriovorax</taxon>
    </lineage>
</organism>
<dbReference type="HAMAP" id="MF_00634">
    <property type="entry name" value="UPF0235"/>
    <property type="match status" value="1"/>
</dbReference>
<dbReference type="SUPFAM" id="SSF69786">
    <property type="entry name" value="YggU-like"/>
    <property type="match status" value="1"/>
</dbReference>
<dbReference type="KEGG" id="bsto:C0V70_07225"/>
<proteinExistence type="inferred from homology"/>
<dbReference type="NCBIfam" id="TIGR00251">
    <property type="entry name" value="DUF167 family protein"/>
    <property type="match status" value="1"/>
</dbReference>
<dbReference type="PANTHER" id="PTHR13420">
    <property type="entry name" value="UPF0235 PROTEIN C15ORF40"/>
    <property type="match status" value="1"/>
</dbReference>
<dbReference type="OrthoDB" id="5295370at2"/>
<dbReference type="GO" id="GO:0005737">
    <property type="term" value="C:cytoplasm"/>
    <property type="evidence" value="ECO:0007669"/>
    <property type="project" value="TreeGrafter"/>
</dbReference>
<dbReference type="Gene3D" id="3.30.1200.10">
    <property type="entry name" value="YggU-like"/>
    <property type="match status" value="1"/>
</dbReference>
<keyword evidence="4" id="KW-1185">Reference proteome</keyword>
<comment type="similarity">
    <text evidence="1 2">Belongs to the UPF0235 family.</text>
</comment>
<dbReference type="InterPro" id="IPR003746">
    <property type="entry name" value="DUF167"/>
</dbReference>
<evidence type="ECO:0000313" key="3">
    <source>
        <dbReference type="EMBL" id="AUN97901.1"/>
    </source>
</evidence>
<protein>
    <recommendedName>
        <fullName evidence="2">UPF0235 protein C0V70_07225</fullName>
    </recommendedName>
</protein>
<dbReference type="EMBL" id="CP025704">
    <property type="protein sequence ID" value="AUN97901.1"/>
    <property type="molecule type" value="Genomic_DNA"/>
</dbReference>
<reference evidence="3 4" key="1">
    <citation type="submission" date="2018-01" db="EMBL/GenBank/DDBJ databases">
        <title>Complete genome sequence of Bacteriovorax stolpii DSM12778.</title>
        <authorList>
            <person name="Tang B."/>
            <person name="Chang J."/>
        </authorList>
    </citation>
    <scope>NUCLEOTIDE SEQUENCE [LARGE SCALE GENOMIC DNA]</scope>
    <source>
        <strain evidence="3 4">DSM 12778</strain>
    </source>
</reference>
<evidence type="ECO:0000256" key="2">
    <source>
        <dbReference type="HAMAP-Rule" id="MF_00634"/>
    </source>
</evidence>
<dbReference type="Proteomes" id="UP000235584">
    <property type="component" value="Chromosome"/>
</dbReference>
<dbReference type="InterPro" id="IPR036591">
    <property type="entry name" value="YggU-like_sf"/>
</dbReference>
<dbReference type="PANTHER" id="PTHR13420:SF7">
    <property type="entry name" value="UPF0235 PROTEIN C15ORF40"/>
    <property type="match status" value="1"/>
</dbReference>
<dbReference type="AlphaFoldDB" id="A0A2K9NQX3"/>
<name>A0A2K9NQX3_BACTC</name>
<dbReference type="SMART" id="SM01152">
    <property type="entry name" value="DUF167"/>
    <property type="match status" value="1"/>
</dbReference>
<accession>A0A2K9NQX3</accession>
<dbReference type="RefSeq" id="WP_102243194.1">
    <property type="nucleotide sequence ID" value="NZ_CP025704.1"/>
</dbReference>
<dbReference type="Pfam" id="PF02594">
    <property type="entry name" value="DUF167"/>
    <property type="match status" value="1"/>
</dbReference>
<evidence type="ECO:0000313" key="4">
    <source>
        <dbReference type="Proteomes" id="UP000235584"/>
    </source>
</evidence>
<sequence length="98" mass="11081">MNYLSPKNDQCLLRIYVQPGASRNEISGLYGEPPRLKVKIKAPPVDGEANKEVLVFFAKLLGVSKSRIELERGETSRQKDLLIDLQVDEVKRLLSLED</sequence>
<gene>
    <name evidence="3" type="ORF">C0V70_07225</name>
</gene>
<evidence type="ECO:0000256" key="1">
    <source>
        <dbReference type="ARBA" id="ARBA00010364"/>
    </source>
</evidence>